<comment type="subcellular location">
    <subcellularLocation>
        <location evidence="2">Cell membrane</location>
        <topology evidence="2">Lipid-anchor</topology>
        <topology evidence="2">GPI-anchor</topology>
    </subcellularLocation>
</comment>
<keyword evidence="9" id="KW-0472">Membrane</keyword>
<evidence type="ECO:0000256" key="16">
    <source>
        <dbReference type="ARBA" id="ARBA00093545"/>
    </source>
</evidence>
<sequence length="477" mass="54270">MTPHPGLSCVLLSIVVAHGQSSIIGTDKPTTPPLFTDRPFMVAWSAPTQSCSTRFNVSLDLRLFDLTGSPSEGMVDQDPTIFYRERLGLYPYYDQLNISINGGVPQNASLQDHLLKMVDGLNKYITFNNKSGLAIIDWEDWNPIWLRNWNTKDIYRQVSRQLVASRHPDWLANDVNTEAQVEFEKAARDFMVETLQQARKYRPRQLWGYYLFPDCYNHDYMTNWDNYTGKCPNVEMSRNDQLWWLWEESEALYPSIYLEPPLQSSINGRKFVQYRVKEAMRIAQQHTGYSLPVYVFTRPTYKTNLDLLSQMDLISTIGESAAQGVTGMIFWGDTDYGTDKETCLKLKSYLDGDLGRYIVNVTTAASLCSQALCGGNGRCQRQENRTDAFLHLNPANFIIIRALPGFSSTVPRWVQGQLSESDISNLRSRFQCQCYVGWSGTTCNIPPPSTSNPVGAAASPTGHVLVWLLMAYLWIFL</sequence>
<evidence type="ECO:0000256" key="15">
    <source>
        <dbReference type="ARBA" id="ARBA00093332"/>
    </source>
</evidence>
<evidence type="ECO:0000256" key="12">
    <source>
        <dbReference type="ARBA" id="ARBA00023180"/>
    </source>
</evidence>
<evidence type="ECO:0000256" key="1">
    <source>
        <dbReference type="ARBA" id="ARBA00000251"/>
    </source>
</evidence>
<evidence type="ECO:0000256" key="17">
    <source>
        <dbReference type="PIRNR" id="PIRNR038193"/>
    </source>
</evidence>
<dbReference type="GO" id="GO:0005886">
    <property type="term" value="C:plasma membrane"/>
    <property type="evidence" value="ECO:0007669"/>
    <property type="project" value="UniProtKB-SubCell"/>
</dbReference>
<keyword evidence="13" id="KW-0449">Lipoprotein</keyword>
<dbReference type="FunFam" id="3.20.20.70:FF:000065">
    <property type="entry name" value="Hyaluronidase"/>
    <property type="match status" value="1"/>
</dbReference>
<evidence type="ECO:0000256" key="7">
    <source>
        <dbReference type="ARBA" id="ARBA00022729"/>
    </source>
</evidence>
<keyword evidence="5" id="KW-0245">EGF-like domain</keyword>
<keyword evidence="8 21" id="KW-0378">Hydrolase</keyword>
<keyword evidence="12" id="KW-0325">Glycoprotein</keyword>
<evidence type="ECO:0000256" key="22">
    <source>
        <dbReference type="SAM" id="SignalP"/>
    </source>
</evidence>
<comment type="similarity">
    <text evidence="3 17 21">Belongs to the glycosyl hydrolase 56 family.</text>
</comment>
<dbReference type="InterPro" id="IPR018155">
    <property type="entry name" value="Hyaluronidase"/>
</dbReference>
<evidence type="ECO:0000256" key="20">
    <source>
        <dbReference type="PIRSR" id="PIRSR038193-3"/>
    </source>
</evidence>
<dbReference type="GO" id="GO:0004415">
    <property type="term" value="F:hyalurononglucosaminidase activity"/>
    <property type="evidence" value="ECO:0007669"/>
    <property type="project" value="UniProtKB-UniRule"/>
</dbReference>
<dbReference type="GO" id="GO:0031410">
    <property type="term" value="C:cytoplasmic vesicle"/>
    <property type="evidence" value="ECO:0007669"/>
    <property type="project" value="TreeGrafter"/>
</dbReference>
<evidence type="ECO:0000256" key="6">
    <source>
        <dbReference type="ARBA" id="ARBA00022622"/>
    </source>
</evidence>
<keyword evidence="14 21" id="KW-0326">Glycosidase</keyword>
<evidence type="ECO:0000256" key="14">
    <source>
        <dbReference type="ARBA" id="ARBA00023295"/>
    </source>
</evidence>
<dbReference type="PIRSF" id="PIRSF038193">
    <property type="entry name" value="Hyaluronidase"/>
    <property type="match status" value="1"/>
</dbReference>
<reference evidence="24" key="1">
    <citation type="journal article" date="2017" name="Nat. Commun.">
        <title>The North American bullfrog draft genome provides insight into hormonal regulation of long noncoding RNA.</title>
        <authorList>
            <person name="Hammond S.A."/>
            <person name="Warren R.L."/>
            <person name="Vandervalk B.P."/>
            <person name="Kucuk E."/>
            <person name="Khan H."/>
            <person name="Gibb E.A."/>
            <person name="Pandoh P."/>
            <person name="Kirk H."/>
            <person name="Zhao Y."/>
            <person name="Jones M."/>
            <person name="Mungall A.J."/>
            <person name="Coope R."/>
            <person name="Pleasance S."/>
            <person name="Moore R.A."/>
            <person name="Holt R.A."/>
            <person name="Round J.M."/>
            <person name="Ohora S."/>
            <person name="Walle B.V."/>
            <person name="Veldhoen N."/>
            <person name="Helbing C.C."/>
            <person name="Birol I."/>
        </authorList>
    </citation>
    <scope>NUCLEOTIDE SEQUENCE [LARGE SCALE GENOMIC DNA]</scope>
</reference>
<evidence type="ECO:0000256" key="8">
    <source>
        <dbReference type="ARBA" id="ARBA00022801"/>
    </source>
</evidence>
<dbReference type="Gene3D" id="3.20.20.70">
    <property type="entry name" value="Aldolase class I"/>
    <property type="match status" value="1"/>
</dbReference>
<dbReference type="PRINTS" id="PR00846">
    <property type="entry name" value="GLHYDRLASE56"/>
</dbReference>
<evidence type="ECO:0000256" key="10">
    <source>
        <dbReference type="ARBA" id="ARBA00023157"/>
    </source>
</evidence>
<protein>
    <recommendedName>
        <fullName evidence="21">Hyaluronidase</fullName>
        <ecNumber evidence="21">3.2.1.35</ecNumber>
    </recommendedName>
</protein>
<evidence type="ECO:0000313" key="23">
    <source>
        <dbReference type="EMBL" id="PIO16034.1"/>
    </source>
</evidence>
<evidence type="ECO:0000256" key="18">
    <source>
        <dbReference type="PIRSR" id="PIRSR038193-1"/>
    </source>
</evidence>
<keyword evidence="7 22" id="KW-0732">Signal</keyword>
<dbReference type="Proteomes" id="UP000228934">
    <property type="component" value="Unassembled WGS sequence"/>
</dbReference>
<evidence type="ECO:0000256" key="21">
    <source>
        <dbReference type="RuleBase" id="RU610713"/>
    </source>
</evidence>
<evidence type="ECO:0000256" key="19">
    <source>
        <dbReference type="PIRSR" id="PIRSR038193-2"/>
    </source>
</evidence>
<feature type="disulfide bond" evidence="20">
    <location>
        <begin position="368"/>
        <end position="379"/>
    </location>
</feature>
<dbReference type="OrthoDB" id="5796153at2759"/>
<dbReference type="PANTHER" id="PTHR11769">
    <property type="entry name" value="HYALURONIDASE"/>
    <property type="match status" value="1"/>
</dbReference>
<keyword evidence="4" id="KW-1003">Cell membrane</keyword>
<dbReference type="InterPro" id="IPR017853">
    <property type="entry name" value="GH"/>
</dbReference>
<name>A0A2G9QKB1_AQUCT</name>
<gene>
    <name evidence="23" type="ORF">AB205_0043320</name>
</gene>
<evidence type="ECO:0000256" key="4">
    <source>
        <dbReference type="ARBA" id="ARBA00022475"/>
    </source>
</evidence>
<organism evidence="23 24">
    <name type="scientific">Aquarana catesbeiana</name>
    <name type="common">American bullfrog</name>
    <name type="synonym">Rana catesbeiana</name>
    <dbReference type="NCBI Taxonomy" id="8400"/>
    <lineage>
        <taxon>Eukaryota</taxon>
        <taxon>Metazoa</taxon>
        <taxon>Chordata</taxon>
        <taxon>Craniata</taxon>
        <taxon>Vertebrata</taxon>
        <taxon>Euteleostomi</taxon>
        <taxon>Amphibia</taxon>
        <taxon>Batrachia</taxon>
        <taxon>Anura</taxon>
        <taxon>Neobatrachia</taxon>
        <taxon>Ranoidea</taxon>
        <taxon>Ranidae</taxon>
        <taxon>Aquarana</taxon>
    </lineage>
</organism>
<dbReference type="AlphaFoldDB" id="A0A2G9QKB1"/>
<feature type="glycosylation site" description="N-linked (GlcNAc...) asparagine" evidence="19">
    <location>
        <position position="360"/>
    </location>
</feature>
<accession>A0A2G9QKB1</accession>
<feature type="chain" id="PRO_5013674907" description="Hyaluronidase" evidence="22">
    <location>
        <begin position="20"/>
        <end position="477"/>
    </location>
</feature>
<keyword evidence="24" id="KW-1185">Reference proteome</keyword>
<feature type="disulfide bond" evidence="20">
    <location>
        <begin position="51"/>
        <end position="343"/>
    </location>
</feature>
<evidence type="ECO:0000256" key="5">
    <source>
        <dbReference type="ARBA" id="ARBA00022536"/>
    </source>
</evidence>
<evidence type="ECO:0000256" key="11">
    <source>
        <dbReference type="ARBA" id="ARBA00023170"/>
    </source>
</evidence>
<evidence type="ECO:0000256" key="9">
    <source>
        <dbReference type="ARBA" id="ARBA00023136"/>
    </source>
</evidence>
<keyword evidence="10 20" id="KW-1015">Disulfide bond</keyword>
<keyword evidence="6" id="KW-0336">GPI-anchor</keyword>
<dbReference type="GO" id="GO:0005975">
    <property type="term" value="P:carbohydrate metabolic process"/>
    <property type="evidence" value="ECO:0007669"/>
    <property type="project" value="UniProtKB-UniRule"/>
</dbReference>
<dbReference type="GO" id="GO:0030214">
    <property type="term" value="P:hyaluronan catabolic process"/>
    <property type="evidence" value="ECO:0007669"/>
    <property type="project" value="TreeGrafter"/>
</dbReference>
<dbReference type="GO" id="GO:0033906">
    <property type="term" value="F:hyaluronoglucuronidase activity"/>
    <property type="evidence" value="ECO:0007669"/>
    <property type="project" value="TreeGrafter"/>
</dbReference>
<evidence type="ECO:0000313" key="24">
    <source>
        <dbReference type="Proteomes" id="UP000228934"/>
    </source>
</evidence>
<dbReference type="InterPro" id="IPR013785">
    <property type="entry name" value="Aldolase_TIM"/>
</dbReference>
<dbReference type="GO" id="GO:0098552">
    <property type="term" value="C:side of membrane"/>
    <property type="evidence" value="ECO:0007669"/>
    <property type="project" value="UniProtKB-KW"/>
</dbReference>
<dbReference type="SUPFAM" id="SSF51445">
    <property type="entry name" value="(Trans)glycosidases"/>
    <property type="match status" value="1"/>
</dbReference>
<comment type="function">
    <text evidence="15">Catalyzes hyaluronan degradation into small fragments that are endocytosed and degraded in lysosomes by HYAL1 and exoglycosidases. Essential for the breakdown of extracellular matrix hyaluronan.</text>
</comment>
<dbReference type="EMBL" id="KV960356">
    <property type="protein sequence ID" value="PIO16034.1"/>
    <property type="molecule type" value="Genomic_DNA"/>
</dbReference>
<dbReference type="EC" id="3.2.1.35" evidence="21"/>
<dbReference type="PANTHER" id="PTHR11769:SF6">
    <property type="entry name" value="HYALURONIDASE-2"/>
    <property type="match status" value="1"/>
</dbReference>
<evidence type="ECO:0000256" key="13">
    <source>
        <dbReference type="ARBA" id="ARBA00023288"/>
    </source>
</evidence>
<feature type="disulfide bond" evidence="20">
    <location>
        <begin position="434"/>
        <end position="443"/>
    </location>
</feature>
<keyword evidence="11" id="KW-0675">Receptor</keyword>
<evidence type="ECO:0000256" key="2">
    <source>
        <dbReference type="ARBA" id="ARBA00004609"/>
    </source>
</evidence>
<proteinExistence type="inferred from homology"/>
<feature type="active site" description="Proton donor" evidence="18">
    <location>
        <position position="139"/>
    </location>
</feature>
<feature type="disulfide bond" evidence="20">
    <location>
        <begin position="215"/>
        <end position="231"/>
    </location>
</feature>
<feature type="signal peptide" evidence="22">
    <location>
        <begin position="1"/>
        <end position="19"/>
    </location>
</feature>
<feature type="disulfide bond" evidence="20">
    <location>
        <begin position="373"/>
        <end position="432"/>
    </location>
</feature>
<dbReference type="Pfam" id="PF01630">
    <property type="entry name" value="Glyco_hydro_56"/>
    <property type="match status" value="1"/>
</dbReference>
<evidence type="ECO:0000256" key="3">
    <source>
        <dbReference type="ARBA" id="ARBA00008871"/>
    </source>
</evidence>
<comment type="catalytic activity">
    <reaction evidence="1 21">
        <text>Random hydrolysis of (1-&gt;4)-linkages between N-acetyl-beta-D-glucosamine and D-glucuronate residues in hyaluronate.</text>
        <dbReference type="EC" id="3.2.1.35"/>
    </reaction>
</comment>
<comment type="subunit">
    <text evidence="16">Interacts with MST1R.</text>
</comment>